<reference evidence="8 9" key="1">
    <citation type="submission" date="2022-12" db="EMBL/GenBank/DDBJ databases">
        <title>Chromosome-level genome of Tegillarca granosa.</title>
        <authorList>
            <person name="Kim J."/>
        </authorList>
    </citation>
    <scope>NUCLEOTIDE SEQUENCE [LARGE SCALE GENOMIC DNA]</scope>
    <source>
        <strain evidence="8">Teg-2019</strain>
        <tissue evidence="8">Adductor muscle</tissue>
    </source>
</reference>
<evidence type="ECO:0000256" key="1">
    <source>
        <dbReference type="ARBA" id="ARBA00011980"/>
    </source>
</evidence>
<dbReference type="InterPro" id="IPR020850">
    <property type="entry name" value="GED_dom"/>
</dbReference>
<dbReference type="PROSITE" id="PS51388">
    <property type="entry name" value="GED"/>
    <property type="match status" value="1"/>
</dbReference>
<feature type="compositionally biased region" description="Pro residues" evidence="5">
    <location>
        <begin position="329"/>
        <end position="345"/>
    </location>
</feature>
<evidence type="ECO:0000256" key="4">
    <source>
        <dbReference type="ARBA" id="ARBA00023134"/>
    </source>
</evidence>
<feature type="region of interest" description="Disordered" evidence="5">
    <location>
        <begin position="424"/>
        <end position="454"/>
    </location>
</feature>
<feature type="transmembrane region" description="Helical" evidence="6">
    <location>
        <begin position="95"/>
        <end position="112"/>
    </location>
</feature>
<evidence type="ECO:0000256" key="6">
    <source>
        <dbReference type="SAM" id="Phobius"/>
    </source>
</evidence>
<evidence type="ECO:0000256" key="5">
    <source>
        <dbReference type="SAM" id="MobiDB-lite"/>
    </source>
</evidence>
<keyword evidence="6" id="KW-1133">Transmembrane helix</keyword>
<feature type="compositionally biased region" description="Pro residues" evidence="5">
    <location>
        <begin position="293"/>
        <end position="306"/>
    </location>
</feature>
<dbReference type="PANTHER" id="PTHR11566">
    <property type="entry name" value="DYNAMIN"/>
    <property type="match status" value="1"/>
</dbReference>
<feature type="compositionally biased region" description="Basic and acidic residues" evidence="5">
    <location>
        <begin position="149"/>
        <end position="167"/>
    </location>
</feature>
<evidence type="ECO:0000259" key="7">
    <source>
        <dbReference type="PROSITE" id="PS51388"/>
    </source>
</evidence>
<feature type="region of interest" description="Disordered" evidence="5">
    <location>
        <begin position="261"/>
        <end position="345"/>
    </location>
</feature>
<keyword evidence="4" id="KW-0342">GTP-binding</keyword>
<dbReference type="InterPro" id="IPR003130">
    <property type="entry name" value="GED"/>
</dbReference>
<gene>
    <name evidence="8" type="ORF">KUTeg_021568</name>
</gene>
<evidence type="ECO:0000313" key="9">
    <source>
        <dbReference type="Proteomes" id="UP001217089"/>
    </source>
</evidence>
<feature type="domain" description="GED" evidence="7">
    <location>
        <begin position="173"/>
        <end position="264"/>
    </location>
</feature>
<dbReference type="EC" id="3.6.5.5" evidence="1"/>
<keyword evidence="3" id="KW-0378">Hydrolase</keyword>
<feature type="compositionally biased region" description="Low complexity" evidence="5">
    <location>
        <begin position="281"/>
        <end position="292"/>
    </location>
</feature>
<name>A0ABQ9E3N8_TEGGR</name>
<accession>A0ABQ9E3N8</accession>
<evidence type="ECO:0000313" key="8">
    <source>
        <dbReference type="EMBL" id="KAJ8300049.1"/>
    </source>
</evidence>
<comment type="caution">
    <text evidence="8">The sequence shown here is derived from an EMBL/GenBank/DDBJ whole genome shotgun (WGS) entry which is preliminary data.</text>
</comment>
<sequence length="454" mass="50784">MYIHEKDKKYMLPLDGLKVRDVESGILSRRPTFGVFSSENRYSILCFDTHSNDLTTFIIEKEKKFMIPVDGLKLRDIEGGVFSHNPRFAIFNPDVRTYIILFALFIIIIILFNRNVYKDYKQLELSAESQEDVDSWKASFLRAGVYPDRSQDEDTKSQHDEMASMDPQLERQVETIRNLVDSYMKIVNKTQRDLTPKTIMYMIVNDVKAFIGDELLAHLYSTCDQNSMMEESAEESQRREELLRMYHATKEALSIIGDVSTSTVSTPVPPPVDSDWLDVAPSQNGRPSSRPSSPKPGRAPPPPLPNRPGGGAQPPPPNIMPSRSVPTIPNRPAPTAPGAAVPPIPAWNAAQTTSNRYGDDLLGQFARGHSGQISQFAQNHSDEAIDFAKSHRAEITQFAKEHKGEIAQFTKTHGSTMAKFAGKQFSQKMTRPGPGGNAPKIPDRPSIPSRPNYN</sequence>
<dbReference type="PANTHER" id="PTHR11566:SF212">
    <property type="entry name" value="DYNAMIN"/>
    <property type="match status" value="1"/>
</dbReference>
<dbReference type="Gene3D" id="2.30.29.30">
    <property type="entry name" value="Pleckstrin-homology domain (PH domain)/Phosphotyrosine-binding domain (PTB)"/>
    <property type="match status" value="1"/>
</dbReference>
<evidence type="ECO:0000256" key="2">
    <source>
        <dbReference type="ARBA" id="ARBA00022741"/>
    </source>
</evidence>
<protein>
    <recommendedName>
        <fullName evidence="1">dynamin GTPase</fullName>
        <ecNumber evidence="1">3.6.5.5</ecNumber>
    </recommendedName>
</protein>
<keyword evidence="9" id="KW-1185">Reference proteome</keyword>
<keyword evidence="2" id="KW-0547">Nucleotide-binding</keyword>
<proteinExistence type="predicted"/>
<dbReference type="EMBL" id="JARBDR010000919">
    <property type="protein sequence ID" value="KAJ8300049.1"/>
    <property type="molecule type" value="Genomic_DNA"/>
</dbReference>
<dbReference type="InterPro" id="IPR022812">
    <property type="entry name" value="Dynamin"/>
</dbReference>
<dbReference type="Gene3D" id="1.20.120.1240">
    <property type="entry name" value="Dynamin, middle domain"/>
    <property type="match status" value="1"/>
</dbReference>
<dbReference type="Pfam" id="PF02212">
    <property type="entry name" value="GED"/>
    <property type="match status" value="1"/>
</dbReference>
<evidence type="ECO:0000256" key="3">
    <source>
        <dbReference type="ARBA" id="ARBA00022801"/>
    </source>
</evidence>
<keyword evidence="6" id="KW-0812">Transmembrane</keyword>
<keyword evidence="6" id="KW-0472">Membrane</keyword>
<dbReference type="InterPro" id="IPR011993">
    <property type="entry name" value="PH-like_dom_sf"/>
</dbReference>
<feature type="region of interest" description="Disordered" evidence="5">
    <location>
        <begin position="148"/>
        <end position="167"/>
    </location>
</feature>
<dbReference type="SMART" id="SM00302">
    <property type="entry name" value="GED"/>
    <property type="match status" value="1"/>
</dbReference>
<organism evidence="8 9">
    <name type="scientific">Tegillarca granosa</name>
    <name type="common">Malaysian cockle</name>
    <name type="synonym">Anadara granosa</name>
    <dbReference type="NCBI Taxonomy" id="220873"/>
    <lineage>
        <taxon>Eukaryota</taxon>
        <taxon>Metazoa</taxon>
        <taxon>Spiralia</taxon>
        <taxon>Lophotrochozoa</taxon>
        <taxon>Mollusca</taxon>
        <taxon>Bivalvia</taxon>
        <taxon>Autobranchia</taxon>
        <taxon>Pteriomorphia</taxon>
        <taxon>Arcoida</taxon>
        <taxon>Arcoidea</taxon>
        <taxon>Arcidae</taxon>
        <taxon>Tegillarca</taxon>
    </lineage>
</organism>
<dbReference type="Proteomes" id="UP001217089">
    <property type="component" value="Unassembled WGS sequence"/>
</dbReference>